<gene>
    <name evidence="1" type="ORF">SK854_05855</name>
</gene>
<accession>A0ABU4UQ53</accession>
<evidence type="ECO:0000313" key="2">
    <source>
        <dbReference type="Proteomes" id="UP001285352"/>
    </source>
</evidence>
<evidence type="ECO:0000313" key="1">
    <source>
        <dbReference type="EMBL" id="MDX8141627.1"/>
    </source>
</evidence>
<dbReference type="EMBL" id="JAXAVU010000004">
    <property type="protein sequence ID" value="MDX8141627.1"/>
    <property type="molecule type" value="Genomic_DNA"/>
</dbReference>
<name>A0ABU4UQ53_9PSEU</name>
<sequence length="127" mass="14397">MVASKPLPVSVHVRLPDRVSELVVSWLDIDVQTLRTAAPWRTFLSYKGQRHYSGSFWSATENGLVLYESRLELARLLFANFDRSVRGIVAQPFLLETEDRRPAPATRAGLPTAHRLRSNRRAVEARG</sequence>
<keyword evidence="2" id="KW-1185">Reference proteome</keyword>
<organism evidence="1 2">
    <name type="scientific">Lentzea sokolovensis</name>
    <dbReference type="NCBI Taxonomy" id="3095429"/>
    <lineage>
        <taxon>Bacteria</taxon>
        <taxon>Bacillati</taxon>
        <taxon>Actinomycetota</taxon>
        <taxon>Actinomycetes</taxon>
        <taxon>Pseudonocardiales</taxon>
        <taxon>Pseudonocardiaceae</taxon>
        <taxon>Lentzea</taxon>
    </lineage>
</organism>
<dbReference type="Proteomes" id="UP001285352">
    <property type="component" value="Unassembled WGS sequence"/>
</dbReference>
<protein>
    <submittedName>
        <fullName evidence="1">Uncharacterized protein</fullName>
    </submittedName>
</protein>
<reference evidence="1 2" key="2">
    <citation type="submission" date="2023-11" db="EMBL/GenBank/DDBJ databases">
        <authorList>
            <person name="Lara A.C."/>
            <person name="Chronakova A."/>
        </authorList>
    </citation>
    <scope>NUCLEOTIDE SEQUENCE [LARGE SCALE GENOMIC DNA]</scope>
    <source>
        <strain evidence="1 2">BCCO 10_0061</strain>
    </source>
</reference>
<dbReference type="RefSeq" id="WP_319973949.1">
    <property type="nucleotide sequence ID" value="NZ_JAXAVU010000004.1"/>
</dbReference>
<comment type="caution">
    <text evidence="1">The sequence shown here is derived from an EMBL/GenBank/DDBJ whole genome shotgun (WGS) entry which is preliminary data.</text>
</comment>
<proteinExistence type="predicted"/>
<reference evidence="1 2" key="1">
    <citation type="submission" date="2023-11" db="EMBL/GenBank/DDBJ databases">
        <title>Lentzea sokolovensis, sp. nov., Lentzea kristufkii, sp. nov., and Lentzea miocenensis, sp. nov., rare actinobacteria from Sokolov Coal Basin, Miocene lacustrine sediment, Czech Republic.</title>
        <authorList>
            <person name="Lara A."/>
            <person name="Kotroba L."/>
            <person name="Nouioui I."/>
            <person name="Neumann-Schaal M."/>
            <person name="Mast Y."/>
            <person name="Chronakova A."/>
        </authorList>
    </citation>
    <scope>NUCLEOTIDE SEQUENCE [LARGE SCALE GENOMIC DNA]</scope>
    <source>
        <strain evidence="1 2">BCCO 10_0061</strain>
    </source>
</reference>